<dbReference type="InterPro" id="IPR017972">
    <property type="entry name" value="Cyt_P450_CS"/>
</dbReference>
<dbReference type="Gene3D" id="1.10.630.10">
    <property type="entry name" value="Cytochrome P450"/>
    <property type="match status" value="1"/>
</dbReference>
<evidence type="ECO:0000256" key="8">
    <source>
        <dbReference type="ARBA" id="ARBA00023002"/>
    </source>
</evidence>
<dbReference type="PROSITE" id="PS00086">
    <property type="entry name" value="CYTOCHROME_P450"/>
    <property type="match status" value="1"/>
</dbReference>
<dbReference type="GO" id="GO:0005506">
    <property type="term" value="F:iron ion binding"/>
    <property type="evidence" value="ECO:0007669"/>
    <property type="project" value="InterPro"/>
</dbReference>
<evidence type="ECO:0000256" key="6">
    <source>
        <dbReference type="ARBA" id="ARBA00022723"/>
    </source>
</evidence>
<dbReference type="InterPro" id="IPR050121">
    <property type="entry name" value="Cytochrome_P450_monoxygenase"/>
</dbReference>
<evidence type="ECO:0000256" key="13">
    <source>
        <dbReference type="RuleBase" id="RU000461"/>
    </source>
</evidence>
<evidence type="ECO:0000256" key="5">
    <source>
        <dbReference type="ARBA" id="ARBA00022692"/>
    </source>
</evidence>
<dbReference type="EMBL" id="NHZQ01000447">
    <property type="protein sequence ID" value="PSK33975.1"/>
    <property type="molecule type" value="Genomic_DNA"/>
</dbReference>
<evidence type="ECO:0000256" key="12">
    <source>
        <dbReference type="PIRSR" id="PIRSR602401-1"/>
    </source>
</evidence>
<dbReference type="Pfam" id="PF00067">
    <property type="entry name" value="p450"/>
    <property type="match status" value="1"/>
</dbReference>
<name>A0A2P7YDF8_9PEZI</name>
<keyword evidence="6 12" id="KW-0479">Metal-binding</keyword>
<gene>
    <name evidence="14" type="ORF">B9Z65_8301</name>
</gene>
<dbReference type="InterPro" id="IPR002401">
    <property type="entry name" value="Cyt_P450_E_grp-I"/>
</dbReference>
<evidence type="ECO:0000256" key="11">
    <source>
        <dbReference type="ARBA" id="ARBA00023136"/>
    </source>
</evidence>
<keyword evidence="8 13" id="KW-0560">Oxidoreductase</keyword>
<comment type="caution">
    <text evidence="14">The sequence shown here is derived from an EMBL/GenBank/DDBJ whole genome shotgun (WGS) entry which is preliminary data.</text>
</comment>
<evidence type="ECO:0000256" key="4">
    <source>
        <dbReference type="ARBA" id="ARBA00022617"/>
    </source>
</evidence>
<reference evidence="14 15" key="1">
    <citation type="submission" date="2017-05" db="EMBL/GenBank/DDBJ databases">
        <title>Draft genome sequence of Elsinoe australis.</title>
        <authorList>
            <person name="Cheng Q."/>
        </authorList>
    </citation>
    <scope>NUCLEOTIDE SEQUENCE [LARGE SCALE GENOMIC DNA]</scope>
    <source>
        <strain evidence="14 15">NL1</strain>
    </source>
</reference>
<dbReference type="InterPro" id="IPR036396">
    <property type="entry name" value="Cyt_P450_sf"/>
</dbReference>
<dbReference type="GO" id="GO:0016705">
    <property type="term" value="F:oxidoreductase activity, acting on paired donors, with incorporation or reduction of molecular oxygen"/>
    <property type="evidence" value="ECO:0007669"/>
    <property type="project" value="InterPro"/>
</dbReference>
<comment type="subcellular location">
    <subcellularLocation>
        <location evidence="2">Membrane</location>
    </subcellularLocation>
</comment>
<evidence type="ECO:0000313" key="14">
    <source>
        <dbReference type="EMBL" id="PSK33975.1"/>
    </source>
</evidence>
<protein>
    <submittedName>
        <fullName evidence="14">Isotrichodermin C-15 hydroxylase</fullName>
    </submittedName>
</protein>
<keyword evidence="7" id="KW-1133">Transmembrane helix</keyword>
<dbReference type="FunFam" id="1.10.630.10:FF:000158">
    <property type="entry name" value="Cytochrome P450, putative (Eurofung)"/>
    <property type="match status" value="1"/>
</dbReference>
<dbReference type="PANTHER" id="PTHR24305:SF210">
    <property type="entry name" value="CYTOCHROME P450 MONOOXYGENASE ASQL-RELATED"/>
    <property type="match status" value="1"/>
</dbReference>
<dbReference type="GO" id="GO:0016020">
    <property type="term" value="C:membrane"/>
    <property type="evidence" value="ECO:0007669"/>
    <property type="project" value="UniProtKB-SubCell"/>
</dbReference>
<accession>A0A2P7YDF8</accession>
<feature type="binding site" description="axial binding residue" evidence="12">
    <location>
        <position position="380"/>
    </location>
    <ligand>
        <name>heme</name>
        <dbReference type="ChEBI" id="CHEBI:30413"/>
    </ligand>
    <ligandPart>
        <name>Fe</name>
        <dbReference type="ChEBI" id="CHEBI:18248"/>
    </ligandPart>
</feature>
<proteinExistence type="inferred from homology"/>
<dbReference type="SUPFAM" id="SSF48264">
    <property type="entry name" value="Cytochrome P450"/>
    <property type="match status" value="1"/>
</dbReference>
<keyword evidence="4 12" id="KW-0349">Heme</keyword>
<dbReference type="PANTHER" id="PTHR24305">
    <property type="entry name" value="CYTOCHROME P450"/>
    <property type="match status" value="1"/>
</dbReference>
<keyword evidence="9 12" id="KW-0408">Iron</keyword>
<dbReference type="InterPro" id="IPR001128">
    <property type="entry name" value="Cyt_P450"/>
</dbReference>
<dbReference type="OrthoDB" id="1470350at2759"/>
<dbReference type="STRING" id="40998.A0A2P7YDF8"/>
<dbReference type="GO" id="GO:0020037">
    <property type="term" value="F:heme binding"/>
    <property type="evidence" value="ECO:0007669"/>
    <property type="project" value="InterPro"/>
</dbReference>
<evidence type="ECO:0000313" key="15">
    <source>
        <dbReference type="Proteomes" id="UP000243723"/>
    </source>
</evidence>
<dbReference type="CDD" id="cd11058">
    <property type="entry name" value="CYP60B-like"/>
    <property type="match status" value="1"/>
</dbReference>
<evidence type="ECO:0000256" key="2">
    <source>
        <dbReference type="ARBA" id="ARBA00004370"/>
    </source>
</evidence>
<evidence type="ECO:0000256" key="7">
    <source>
        <dbReference type="ARBA" id="ARBA00022989"/>
    </source>
</evidence>
<evidence type="ECO:0000256" key="1">
    <source>
        <dbReference type="ARBA" id="ARBA00001971"/>
    </source>
</evidence>
<comment type="similarity">
    <text evidence="3 13">Belongs to the cytochrome P450 family.</text>
</comment>
<comment type="cofactor">
    <cofactor evidence="1 12">
        <name>heme</name>
        <dbReference type="ChEBI" id="CHEBI:30413"/>
    </cofactor>
</comment>
<dbReference type="PRINTS" id="PR00463">
    <property type="entry name" value="EP450I"/>
</dbReference>
<keyword evidence="10 13" id="KW-0503">Monooxygenase</keyword>
<evidence type="ECO:0000256" key="3">
    <source>
        <dbReference type="ARBA" id="ARBA00010617"/>
    </source>
</evidence>
<dbReference type="AlphaFoldDB" id="A0A2P7YDF8"/>
<evidence type="ECO:0000256" key="9">
    <source>
        <dbReference type="ARBA" id="ARBA00023004"/>
    </source>
</evidence>
<keyword evidence="11" id="KW-0472">Membrane</keyword>
<dbReference type="Proteomes" id="UP000243723">
    <property type="component" value="Unassembled WGS sequence"/>
</dbReference>
<organism evidence="14 15">
    <name type="scientific">Elsinoe australis</name>
    <dbReference type="NCBI Taxonomy" id="40998"/>
    <lineage>
        <taxon>Eukaryota</taxon>
        <taxon>Fungi</taxon>
        <taxon>Dikarya</taxon>
        <taxon>Ascomycota</taxon>
        <taxon>Pezizomycotina</taxon>
        <taxon>Dothideomycetes</taxon>
        <taxon>Dothideomycetidae</taxon>
        <taxon>Myriangiales</taxon>
        <taxon>Elsinoaceae</taxon>
        <taxon>Elsinoe</taxon>
    </lineage>
</organism>
<sequence length="440" mass="49723">MSGRLHRSIEYQHQLYGPVVRVSPNELSFASVGSWKAIYGPPSIGKQHCIKSEFYDVFAADYDSKCIGSERNPVRHAQMKKNLSAAFSTKALLDQEHIIRKCVDSMVAKVRLRGSAPNGINMTHWAEMVSFDILGEMAFGESFHCVQNEAPHFWFEMLTKYLFFITLVDNLRRLPFVPTLGKLIAPLTAGIQEKNHKYSRELVKRRLANDLHQKDFMTNIVEKVRFGEVSEEELTAHAATLVVAGGETISTFLAATTFYLCKTPKALEKLQTELRTRYTSADEINATSAGQLPYLQAVIQEGLRIFPPGSQGFPRISSGVQVDGCWIPQGTEIYTSAWTVTHDERYFKDPEAFVPERWLASDNGDLKEASQPFSLGPRACLGRNFAMVEACLILGILLFEFDIQLVDSNQEWEPKCHMHVNWLKPDLPVRFVQRTSGRLV</sequence>
<keyword evidence="5" id="KW-0812">Transmembrane</keyword>
<dbReference type="GO" id="GO:0004497">
    <property type="term" value="F:monooxygenase activity"/>
    <property type="evidence" value="ECO:0007669"/>
    <property type="project" value="UniProtKB-KW"/>
</dbReference>
<keyword evidence="15" id="KW-1185">Reference proteome</keyword>
<evidence type="ECO:0000256" key="10">
    <source>
        <dbReference type="ARBA" id="ARBA00023033"/>
    </source>
</evidence>
<dbReference type="PRINTS" id="PR00385">
    <property type="entry name" value="P450"/>
</dbReference>